<feature type="non-terminal residue" evidence="3">
    <location>
        <position position="1"/>
    </location>
</feature>
<accession>X1P901</accession>
<dbReference type="InterPro" id="IPR001114">
    <property type="entry name" value="Adenylosuccinate_synthetase"/>
</dbReference>
<dbReference type="InterPro" id="IPR013785">
    <property type="entry name" value="Aldolase_TIM"/>
</dbReference>
<keyword evidence="2" id="KW-0812">Transmembrane</keyword>
<dbReference type="InterPro" id="IPR002220">
    <property type="entry name" value="DapA-like"/>
</dbReference>
<gene>
    <name evidence="3" type="ORF">S06H3_51333</name>
</gene>
<dbReference type="GO" id="GO:0005829">
    <property type="term" value="C:cytosol"/>
    <property type="evidence" value="ECO:0007669"/>
    <property type="project" value="TreeGrafter"/>
</dbReference>
<evidence type="ECO:0000256" key="2">
    <source>
        <dbReference type="SAM" id="Phobius"/>
    </source>
</evidence>
<sequence length="206" mass="22821">VIRLSQIDNIVGIKEASGDLRQIAQIIQGAQNDFLVYSGNDGDTLPILAIGGYGVISVASHLVGTQMKLMMDKFLNGETQEASDIHHHLLPLINALFVVSNPMPVKYALNYVGFTVGKPRLPLLEPDEKSAEIIQTTLRNYKIDLPVYEELPGWREPTRGIRNFNQLPAEARHYIARLEELLSCSVSLITVGPSREQVVSVRPLLP</sequence>
<dbReference type="SMART" id="SM00788">
    <property type="entry name" value="Adenylsucc_synt"/>
    <property type="match status" value="1"/>
</dbReference>
<dbReference type="PANTHER" id="PTHR12128">
    <property type="entry name" value="DIHYDRODIPICOLINATE SYNTHASE"/>
    <property type="match status" value="1"/>
</dbReference>
<evidence type="ECO:0000256" key="1">
    <source>
        <dbReference type="ARBA" id="ARBA00023239"/>
    </source>
</evidence>
<dbReference type="GO" id="GO:0006164">
    <property type="term" value="P:purine nucleotide biosynthetic process"/>
    <property type="evidence" value="ECO:0007669"/>
    <property type="project" value="InterPro"/>
</dbReference>
<dbReference type="PANTHER" id="PTHR12128:SF66">
    <property type="entry name" value="4-HYDROXY-2-OXOGLUTARATE ALDOLASE, MITOCHONDRIAL"/>
    <property type="match status" value="1"/>
</dbReference>
<feature type="transmembrane region" description="Helical" evidence="2">
    <location>
        <begin position="45"/>
        <end position="64"/>
    </location>
</feature>
<dbReference type="SUPFAM" id="SSF51569">
    <property type="entry name" value="Aldolase"/>
    <property type="match status" value="1"/>
</dbReference>
<dbReference type="InterPro" id="IPR027417">
    <property type="entry name" value="P-loop_NTPase"/>
</dbReference>
<comment type="caution">
    <text evidence="3">The sequence shown here is derived from an EMBL/GenBank/DDBJ whole genome shotgun (WGS) entry which is preliminary data.</text>
</comment>
<dbReference type="AlphaFoldDB" id="X1P901"/>
<dbReference type="Gene3D" id="3.20.20.70">
    <property type="entry name" value="Aldolase class I"/>
    <property type="match status" value="1"/>
</dbReference>
<dbReference type="Pfam" id="PF00701">
    <property type="entry name" value="DHDPS"/>
    <property type="match status" value="1"/>
</dbReference>
<dbReference type="EMBL" id="BARV01032566">
    <property type="protein sequence ID" value="GAI35470.1"/>
    <property type="molecule type" value="Genomic_DNA"/>
</dbReference>
<proteinExistence type="predicted"/>
<dbReference type="GO" id="GO:0008840">
    <property type="term" value="F:4-hydroxy-tetrahydrodipicolinate synthase activity"/>
    <property type="evidence" value="ECO:0007669"/>
    <property type="project" value="TreeGrafter"/>
</dbReference>
<organism evidence="3">
    <name type="scientific">marine sediment metagenome</name>
    <dbReference type="NCBI Taxonomy" id="412755"/>
    <lineage>
        <taxon>unclassified sequences</taxon>
        <taxon>metagenomes</taxon>
        <taxon>ecological metagenomes</taxon>
    </lineage>
</organism>
<keyword evidence="2" id="KW-1133">Transmembrane helix</keyword>
<dbReference type="GO" id="GO:0004019">
    <property type="term" value="F:adenylosuccinate synthase activity"/>
    <property type="evidence" value="ECO:0007669"/>
    <property type="project" value="InterPro"/>
</dbReference>
<keyword evidence="2" id="KW-0472">Membrane</keyword>
<protein>
    <submittedName>
        <fullName evidence="3">Uncharacterized protein</fullName>
    </submittedName>
</protein>
<dbReference type="GO" id="GO:0000166">
    <property type="term" value="F:nucleotide binding"/>
    <property type="evidence" value="ECO:0007669"/>
    <property type="project" value="InterPro"/>
</dbReference>
<dbReference type="SUPFAM" id="SSF52540">
    <property type="entry name" value="P-loop containing nucleoside triphosphate hydrolases"/>
    <property type="match status" value="1"/>
</dbReference>
<name>X1P901_9ZZZZ</name>
<evidence type="ECO:0000313" key="3">
    <source>
        <dbReference type="EMBL" id="GAI35470.1"/>
    </source>
</evidence>
<keyword evidence="1" id="KW-0456">Lyase</keyword>
<reference evidence="3" key="1">
    <citation type="journal article" date="2014" name="Front. Microbiol.">
        <title>High frequency of phylogenetically diverse reductive dehalogenase-homologous genes in deep subseafloor sedimentary metagenomes.</title>
        <authorList>
            <person name="Kawai M."/>
            <person name="Futagami T."/>
            <person name="Toyoda A."/>
            <person name="Takaki Y."/>
            <person name="Nishi S."/>
            <person name="Hori S."/>
            <person name="Arai W."/>
            <person name="Tsubouchi T."/>
            <person name="Morono Y."/>
            <person name="Uchiyama I."/>
            <person name="Ito T."/>
            <person name="Fujiyama A."/>
            <person name="Inagaki F."/>
            <person name="Takami H."/>
        </authorList>
    </citation>
    <scope>NUCLEOTIDE SEQUENCE</scope>
    <source>
        <strain evidence="3">Expedition CK06-06</strain>
    </source>
</reference>